<gene>
    <name evidence="2" type="ORF">SAMN05421811_11964</name>
</gene>
<dbReference type="PANTHER" id="PTHR40267">
    <property type="entry name" value="BLR3294 PROTEIN"/>
    <property type="match status" value="1"/>
</dbReference>
<dbReference type="OrthoDB" id="6836758at2"/>
<dbReference type="STRING" id="568860.SAMN05421811_11964"/>
<keyword evidence="3" id="KW-1185">Reference proteome</keyword>
<dbReference type="RefSeq" id="WP_143082567.1">
    <property type="nucleotide sequence ID" value="NZ_FOHX01000019.1"/>
</dbReference>
<dbReference type="GO" id="GO:0016853">
    <property type="term" value="F:isomerase activity"/>
    <property type="evidence" value="ECO:0007669"/>
    <property type="project" value="UniProtKB-KW"/>
</dbReference>
<organism evidence="2 3">
    <name type="scientific">Nonomuraea wenchangensis</name>
    <dbReference type="NCBI Taxonomy" id="568860"/>
    <lineage>
        <taxon>Bacteria</taxon>
        <taxon>Bacillati</taxon>
        <taxon>Actinomycetota</taxon>
        <taxon>Actinomycetes</taxon>
        <taxon>Streptosporangiales</taxon>
        <taxon>Streptosporangiaceae</taxon>
        <taxon>Nonomuraea</taxon>
    </lineage>
</organism>
<name>A0A1I0LMR3_9ACTN</name>
<protein>
    <submittedName>
        <fullName evidence="2">Maleate isomerase</fullName>
    </submittedName>
</protein>
<reference evidence="2 3" key="1">
    <citation type="submission" date="2016-10" db="EMBL/GenBank/DDBJ databases">
        <authorList>
            <person name="de Groot N.N."/>
        </authorList>
    </citation>
    <scope>NUCLEOTIDE SEQUENCE [LARGE SCALE GENOMIC DNA]</scope>
    <source>
        <strain evidence="2 3">CGMCC 4.5598</strain>
    </source>
</reference>
<feature type="region of interest" description="Disordered" evidence="1">
    <location>
        <begin position="235"/>
        <end position="272"/>
    </location>
</feature>
<sequence length="272" mass="29113">MRTRSVVSRGRVGVIVAPANPSAEPELTRLLGSRADMHVARFPVRRGLPLAERLESYNDELPLMVYAFDGLPLNAMVMACSEPRYLLGPDEDREQCARLSAAAGAPFASSTLATREALAHVGVSDIVLVSPYQPWLTELAERFWKTAGLTVTQTVQVRAKTGYSSYAVTPSELISQVELADVPEDAVLLFTGTGLPTLPVLGPLSTGNDRLLLTSNLCTAWWALSRATGQHVTLSRVPHRSRVPAQGGHVPAQAGPVPPQGSPVPAQGRRPA</sequence>
<dbReference type="AlphaFoldDB" id="A0A1I0LMR3"/>
<dbReference type="InterPro" id="IPR026286">
    <property type="entry name" value="MaiA/AMDase"/>
</dbReference>
<dbReference type="Gene3D" id="3.40.50.12500">
    <property type="match status" value="1"/>
</dbReference>
<proteinExistence type="predicted"/>
<keyword evidence="2" id="KW-0413">Isomerase</keyword>
<dbReference type="EMBL" id="FOHX01000019">
    <property type="protein sequence ID" value="SEU41488.1"/>
    <property type="molecule type" value="Genomic_DNA"/>
</dbReference>
<dbReference type="Proteomes" id="UP000199361">
    <property type="component" value="Unassembled WGS sequence"/>
</dbReference>
<accession>A0A1I0LMR3</accession>
<dbReference type="PANTHER" id="PTHR40267:SF1">
    <property type="entry name" value="BLR3294 PROTEIN"/>
    <property type="match status" value="1"/>
</dbReference>
<evidence type="ECO:0000313" key="2">
    <source>
        <dbReference type="EMBL" id="SEU41488.1"/>
    </source>
</evidence>
<evidence type="ECO:0000256" key="1">
    <source>
        <dbReference type="SAM" id="MobiDB-lite"/>
    </source>
</evidence>
<dbReference type="Pfam" id="PF17645">
    <property type="entry name" value="Amdase"/>
    <property type="match status" value="1"/>
</dbReference>
<evidence type="ECO:0000313" key="3">
    <source>
        <dbReference type="Proteomes" id="UP000199361"/>
    </source>
</evidence>
<dbReference type="InterPro" id="IPR053714">
    <property type="entry name" value="Iso_Racemase_Enz_sf"/>
</dbReference>